<evidence type="ECO:0008006" key="3">
    <source>
        <dbReference type="Google" id="ProtNLM"/>
    </source>
</evidence>
<proteinExistence type="predicted"/>
<sequence length="204" mass="22786">MIVYIEYISRRPGISIEHFHAIAGAGQTGWAKQYGDDELVLNLGRTWRIGPEPEYLAVWLNRKAGVELLGEWERAFRSGEADAFEKPMEVVGRLDRAGFYRPLREPVAGRVGPYYAEYLDFAPGATPEEVSEFFDKRAAGHPELRLHVVADRIGHLGPDPRCIAVWGLPDYAHLDEIASELQDVTAPVVLRTAGVYANLGEEIL</sequence>
<dbReference type="STRING" id="568872.GA0070624_4956"/>
<gene>
    <name evidence="1" type="ORF">GA0070624_4956</name>
</gene>
<name>A0A1C6SXT2_9ACTN</name>
<accession>A0A1C6SXT2</accession>
<protein>
    <recommendedName>
        <fullName evidence="3">NIPSNAP protein</fullName>
    </recommendedName>
</protein>
<dbReference type="EMBL" id="FMHV01000002">
    <property type="protein sequence ID" value="SCL34308.1"/>
    <property type="molecule type" value="Genomic_DNA"/>
</dbReference>
<dbReference type="OrthoDB" id="9429361at2"/>
<dbReference type="RefSeq" id="WP_091345063.1">
    <property type="nucleotide sequence ID" value="NZ_FMHV01000002.1"/>
</dbReference>
<reference evidence="2" key="1">
    <citation type="submission" date="2016-06" db="EMBL/GenBank/DDBJ databases">
        <authorList>
            <person name="Varghese N."/>
            <person name="Submissions Spin"/>
        </authorList>
    </citation>
    <scope>NUCLEOTIDE SEQUENCE [LARGE SCALE GENOMIC DNA]</scope>
    <source>
        <strain evidence="2">DSM 45431</strain>
    </source>
</reference>
<dbReference type="AlphaFoldDB" id="A0A1C6SXT2"/>
<keyword evidence="2" id="KW-1185">Reference proteome</keyword>
<organism evidence="1 2">
    <name type="scientific">Micromonospora rhizosphaerae</name>
    <dbReference type="NCBI Taxonomy" id="568872"/>
    <lineage>
        <taxon>Bacteria</taxon>
        <taxon>Bacillati</taxon>
        <taxon>Actinomycetota</taxon>
        <taxon>Actinomycetes</taxon>
        <taxon>Micromonosporales</taxon>
        <taxon>Micromonosporaceae</taxon>
        <taxon>Micromonospora</taxon>
    </lineage>
</organism>
<evidence type="ECO:0000313" key="1">
    <source>
        <dbReference type="EMBL" id="SCL34308.1"/>
    </source>
</evidence>
<evidence type="ECO:0000313" key="2">
    <source>
        <dbReference type="Proteomes" id="UP000199413"/>
    </source>
</evidence>
<dbReference type="Proteomes" id="UP000199413">
    <property type="component" value="Unassembled WGS sequence"/>
</dbReference>